<feature type="transmembrane region" description="Helical" evidence="7">
    <location>
        <begin position="441"/>
        <end position="467"/>
    </location>
</feature>
<keyword evidence="5 7" id="KW-0472">Membrane</keyword>
<dbReference type="InterPro" id="IPR025405">
    <property type="entry name" value="DUF4131"/>
</dbReference>
<proteinExistence type="predicted"/>
<feature type="domain" description="ComEC/Rec2-related protein" evidence="8">
    <location>
        <begin position="247"/>
        <end position="527"/>
    </location>
</feature>
<feature type="transmembrane region" description="Helical" evidence="7">
    <location>
        <begin position="413"/>
        <end position="435"/>
    </location>
</feature>
<comment type="caution">
    <text evidence="10">The sequence shown here is derived from an EMBL/GenBank/DDBJ whole genome shotgun (WGS) entry which is preliminary data.</text>
</comment>
<protein>
    <submittedName>
        <fullName evidence="10">ComEC/Rec2 family competence protein</fullName>
    </submittedName>
</protein>
<feature type="compositionally biased region" description="Low complexity" evidence="6">
    <location>
        <begin position="706"/>
        <end position="753"/>
    </location>
</feature>
<evidence type="ECO:0000313" key="10">
    <source>
        <dbReference type="EMBL" id="MFC3174276.1"/>
    </source>
</evidence>
<feature type="transmembrane region" description="Helical" evidence="7">
    <location>
        <begin position="506"/>
        <end position="524"/>
    </location>
</feature>
<feature type="region of interest" description="Disordered" evidence="6">
    <location>
        <begin position="691"/>
        <end position="753"/>
    </location>
</feature>
<evidence type="ECO:0000259" key="9">
    <source>
        <dbReference type="Pfam" id="PF13567"/>
    </source>
</evidence>
<feature type="transmembrane region" description="Helical" evidence="7">
    <location>
        <begin position="269"/>
        <end position="292"/>
    </location>
</feature>
<feature type="domain" description="DUF4131" evidence="9">
    <location>
        <begin position="41"/>
        <end position="208"/>
    </location>
</feature>
<evidence type="ECO:0000256" key="6">
    <source>
        <dbReference type="SAM" id="MobiDB-lite"/>
    </source>
</evidence>
<feature type="transmembrane region" description="Helical" evidence="7">
    <location>
        <begin position="328"/>
        <end position="345"/>
    </location>
</feature>
<feature type="transmembrane region" description="Helical" evidence="7">
    <location>
        <begin position="304"/>
        <end position="322"/>
    </location>
</feature>
<evidence type="ECO:0000256" key="1">
    <source>
        <dbReference type="ARBA" id="ARBA00004651"/>
    </source>
</evidence>
<dbReference type="InterPro" id="IPR052159">
    <property type="entry name" value="Competence_DNA_uptake"/>
</dbReference>
<comment type="subcellular location">
    <subcellularLocation>
        <location evidence="1">Cell membrane</location>
        <topology evidence="1">Multi-pass membrane protein</topology>
    </subcellularLocation>
</comment>
<dbReference type="Pfam" id="PF13567">
    <property type="entry name" value="DUF4131"/>
    <property type="match status" value="1"/>
</dbReference>
<evidence type="ECO:0000256" key="5">
    <source>
        <dbReference type="ARBA" id="ARBA00023136"/>
    </source>
</evidence>
<accession>A0ABV7ITW2</accession>
<dbReference type="PANTHER" id="PTHR30619:SF1">
    <property type="entry name" value="RECOMBINATION PROTEIN 2"/>
    <property type="match status" value="1"/>
</dbReference>
<evidence type="ECO:0000256" key="3">
    <source>
        <dbReference type="ARBA" id="ARBA00022692"/>
    </source>
</evidence>
<feature type="transmembrane region" description="Helical" evidence="7">
    <location>
        <begin position="43"/>
        <end position="61"/>
    </location>
</feature>
<feature type="transmembrane region" description="Helical" evidence="7">
    <location>
        <begin position="352"/>
        <end position="369"/>
    </location>
</feature>
<dbReference type="InterPro" id="IPR004477">
    <property type="entry name" value="ComEC_N"/>
</dbReference>
<evidence type="ECO:0000256" key="2">
    <source>
        <dbReference type="ARBA" id="ARBA00022475"/>
    </source>
</evidence>
<keyword evidence="11" id="KW-1185">Reference proteome</keyword>
<feature type="transmembrane region" description="Helical" evidence="7">
    <location>
        <begin position="73"/>
        <end position="90"/>
    </location>
</feature>
<reference evidence="11" key="1">
    <citation type="journal article" date="2019" name="Int. J. Syst. Evol. Microbiol.">
        <title>The Global Catalogue of Microorganisms (GCM) 10K type strain sequencing project: providing services to taxonomists for standard genome sequencing and annotation.</title>
        <authorList>
            <consortium name="The Broad Institute Genomics Platform"/>
            <consortium name="The Broad Institute Genome Sequencing Center for Infectious Disease"/>
            <person name="Wu L."/>
            <person name="Ma J."/>
        </authorList>
    </citation>
    <scope>NUCLEOTIDE SEQUENCE [LARGE SCALE GENOMIC DNA]</scope>
    <source>
        <strain evidence="11">KCTC 42984</strain>
    </source>
</reference>
<dbReference type="Pfam" id="PF03772">
    <property type="entry name" value="Competence"/>
    <property type="match status" value="1"/>
</dbReference>
<feature type="transmembrane region" description="Helical" evidence="7">
    <location>
        <begin position="20"/>
        <end position="37"/>
    </location>
</feature>
<evidence type="ECO:0000259" key="8">
    <source>
        <dbReference type="Pfam" id="PF03772"/>
    </source>
</evidence>
<evidence type="ECO:0000256" key="4">
    <source>
        <dbReference type="ARBA" id="ARBA00022989"/>
    </source>
</evidence>
<sequence length="753" mass="78262">MSSTLERAEHFLATAGFDRAPWLAVGFGGGIAAWFALPHAWQWLALVAACAVLAGAVLIVLHRDGRLPYLRQAVAALALAVAAGCGTVWTKSALVGTPGLDRPLAATVAGMVLSREEQPADGRTRLVLAMRAPGGPGEAGLPADRVVRVRLNVPARFDDPAASEGAMVRLKGRLIPPAPPMLPGSYDFARAAWFTGLAATGTATGPVQVITPAPGQHLLPQMRRGLSRHIHLQLAGSPGGIAAAFASGDRGAIAEADEAAMRDSGLTHLLSVSGLHVSAVIGATYLIVLRLLALWPWVALRLRLPLVAAGAAALAGIGYTVLTGAEVPTVRSVAGALLVLVAVALGREPLSLRLLAAAGFAVMLAWPEAVVGPSFQLSFAAVLTIVALHQAGWMRHFAARREEPWWLAGARHLAVILLTGVAIELALLPIGLYHFHRAGVYGALANVIAIPLTTFVTMPLIALALVMDLGGAGWPAWWAVGQSLELLLALARIVAAQPGAVTTLPAMGGASYALFLAGGLWLALWSGRARLLGLVPVAAGTAWLAMLSPPDVLVSGDGHHVGFARLVPGKLVVLRETRSDFAREKLAELAGMDGDVVPLETWPGARCNADFCALTIARGGRSWRLLLARGSAPVPMRDLAAACERADIVVADRWLPRSCRPAVLKLDRAMLAQSGGVALDLDHGRMTTVAASQGDHGWWRPPPARPAWNRPGPSQPEGPATTPATAQSAAQATAPATAQAQAAGTASPRQPAP</sequence>
<keyword evidence="3 7" id="KW-0812">Transmembrane</keyword>
<name>A0ABV7ITW2_9SPHN</name>
<dbReference type="Proteomes" id="UP001595604">
    <property type="component" value="Unassembled WGS sequence"/>
</dbReference>
<evidence type="ECO:0000313" key="11">
    <source>
        <dbReference type="Proteomes" id="UP001595604"/>
    </source>
</evidence>
<keyword evidence="2" id="KW-1003">Cell membrane</keyword>
<keyword evidence="4 7" id="KW-1133">Transmembrane helix</keyword>
<dbReference type="RefSeq" id="WP_379509642.1">
    <property type="nucleotide sequence ID" value="NZ_JBHRTQ010000007.1"/>
</dbReference>
<evidence type="ECO:0000256" key="7">
    <source>
        <dbReference type="SAM" id="Phobius"/>
    </source>
</evidence>
<feature type="transmembrane region" description="Helical" evidence="7">
    <location>
        <begin position="474"/>
        <end position="494"/>
    </location>
</feature>
<organism evidence="10 11">
    <name type="scientific">Novosphingobium bradum</name>
    <dbReference type="NCBI Taxonomy" id="1737444"/>
    <lineage>
        <taxon>Bacteria</taxon>
        <taxon>Pseudomonadati</taxon>
        <taxon>Pseudomonadota</taxon>
        <taxon>Alphaproteobacteria</taxon>
        <taxon>Sphingomonadales</taxon>
        <taxon>Sphingomonadaceae</taxon>
        <taxon>Novosphingobium</taxon>
    </lineage>
</organism>
<dbReference type="PANTHER" id="PTHR30619">
    <property type="entry name" value="DNA INTERNALIZATION/COMPETENCE PROTEIN COMEC/REC2"/>
    <property type="match status" value="1"/>
</dbReference>
<gene>
    <name evidence="10" type="ORF">ACFOD9_08430</name>
</gene>
<dbReference type="NCBIfam" id="TIGR00360">
    <property type="entry name" value="ComEC_N-term"/>
    <property type="match status" value="1"/>
</dbReference>
<dbReference type="EMBL" id="JBHRTQ010000007">
    <property type="protein sequence ID" value="MFC3174276.1"/>
    <property type="molecule type" value="Genomic_DNA"/>
</dbReference>